<sequence length="458" mass="51348">MTTFREAIREMSLRHSGRAPPPRDAAIAVAAAQIQGVDGGLTKKKDYDAIAERLGPRLAARQKLTLNELRDAAWCLWETTTRLAAADETLASFLDQIRRADRKSPSRTLALSFLFSFRPDRPGLAAVARVLSALAETAGKPFDALHREFAIFDPSIGPQKVARRAHDRRIAPSALLQQAGLTASVIRAGFAEICAREALRLLAGDRRLDALDRLAFVKEIAVDEVGQLYFPAQGPDVANALLLPFEQMQPPEDICDRYLDVLIGLFGDPRTQEGRWVNMPEAAEIARRWLTRQALRQFLDVVGEVADAHMWRYRRAFWEAVYKRKLIQTAWVVFDPAGVRAAQRRFGSKVSFGRFHKGGGVQSGQSVLLLRVGRGVVAEWSHNGSCRIWNEWDRTGAPALYKQFYDAYELKDGKGYAPELTKSHNHAETYSWQGVVAEKIYRMTGARIQPPEYHLSAR</sequence>
<dbReference type="AlphaFoldDB" id="A0A1T4S210"/>
<dbReference type="STRING" id="1365950.SAMN05428963_108195"/>
<dbReference type="OrthoDB" id="3035290at2"/>
<evidence type="ECO:0000313" key="2">
    <source>
        <dbReference type="EMBL" id="SKA22329.1"/>
    </source>
</evidence>
<keyword evidence="3" id="KW-1185">Reference proteome</keyword>
<protein>
    <submittedName>
        <fullName evidence="2">EH_Signature domain-containing protein</fullName>
    </submittedName>
</protein>
<evidence type="ECO:0000259" key="1">
    <source>
        <dbReference type="Pfam" id="PF15611"/>
    </source>
</evidence>
<dbReference type="Proteomes" id="UP000190135">
    <property type="component" value="Unassembled WGS sequence"/>
</dbReference>
<gene>
    <name evidence="2" type="ORF">SAMN05428963_108195</name>
</gene>
<dbReference type="InterPro" id="IPR028943">
    <property type="entry name" value="ZorC_EH_Signature_dom"/>
</dbReference>
<organism evidence="2 3">
    <name type="scientific">Consotaella salsifontis</name>
    <dbReference type="NCBI Taxonomy" id="1365950"/>
    <lineage>
        <taxon>Bacteria</taxon>
        <taxon>Pseudomonadati</taxon>
        <taxon>Pseudomonadota</taxon>
        <taxon>Alphaproteobacteria</taxon>
        <taxon>Hyphomicrobiales</taxon>
        <taxon>Aurantimonadaceae</taxon>
        <taxon>Consotaella</taxon>
    </lineage>
</organism>
<dbReference type="EMBL" id="FUXL01000008">
    <property type="protein sequence ID" value="SKA22329.1"/>
    <property type="molecule type" value="Genomic_DNA"/>
</dbReference>
<name>A0A1T4S210_9HYPH</name>
<dbReference type="Pfam" id="PF15611">
    <property type="entry name" value="EH_Signature"/>
    <property type="match status" value="1"/>
</dbReference>
<proteinExistence type="predicted"/>
<reference evidence="2 3" key="1">
    <citation type="submission" date="2017-02" db="EMBL/GenBank/DDBJ databases">
        <authorList>
            <person name="Peterson S.W."/>
        </authorList>
    </citation>
    <scope>NUCLEOTIDE SEQUENCE [LARGE SCALE GENOMIC DNA]</scope>
    <source>
        <strain evidence="2 3">USBA 369</strain>
    </source>
</reference>
<feature type="domain" description="Zorya protein ZorC EH" evidence="1">
    <location>
        <begin position="18"/>
        <end position="438"/>
    </location>
</feature>
<evidence type="ECO:0000313" key="3">
    <source>
        <dbReference type="Proteomes" id="UP000190135"/>
    </source>
</evidence>
<accession>A0A1T4S210</accession>